<reference evidence="1 2" key="1">
    <citation type="submission" date="2020-08" db="EMBL/GenBank/DDBJ databases">
        <title>Genome sequence of Hymenobacter qilianensis JCM 19763T.</title>
        <authorList>
            <person name="Hyun D.-W."/>
            <person name="Bae J.-W."/>
        </authorList>
    </citation>
    <scope>NUCLEOTIDE SEQUENCE [LARGE SCALE GENOMIC DNA]</scope>
    <source>
        <strain evidence="1 2">JCM 19763</strain>
    </source>
</reference>
<dbReference type="EMBL" id="CP060784">
    <property type="protein sequence ID" value="QNP51226.1"/>
    <property type="molecule type" value="Genomic_DNA"/>
</dbReference>
<dbReference type="AlphaFoldDB" id="A0A7H0GSG0"/>
<evidence type="ECO:0000313" key="1">
    <source>
        <dbReference type="EMBL" id="QNP51226.1"/>
    </source>
</evidence>
<name>A0A7H0GSG0_9BACT</name>
<protein>
    <recommendedName>
        <fullName evidence="3">Heavy-metal-associated domain-containing protein</fullName>
    </recommendedName>
</protein>
<dbReference type="RefSeq" id="WP_187731518.1">
    <property type="nucleotide sequence ID" value="NZ_BMFN01000003.1"/>
</dbReference>
<evidence type="ECO:0008006" key="3">
    <source>
        <dbReference type="Google" id="ProtNLM"/>
    </source>
</evidence>
<keyword evidence="2" id="KW-1185">Reference proteome</keyword>
<organism evidence="1 2">
    <name type="scientific">Hymenobacter qilianensis</name>
    <dbReference type="NCBI Taxonomy" id="1385715"/>
    <lineage>
        <taxon>Bacteria</taxon>
        <taxon>Pseudomonadati</taxon>
        <taxon>Bacteroidota</taxon>
        <taxon>Cytophagia</taxon>
        <taxon>Cytophagales</taxon>
        <taxon>Hymenobacteraceae</taxon>
        <taxon>Hymenobacter</taxon>
    </lineage>
</organism>
<proteinExistence type="predicted"/>
<dbReference type="Proteomes" id="UP000516093">
    <property type="component" value="Chromosome"/>
</dbReference>
<accession>A0A7H0GSG0</accession>
<sequence>MAIPPPNVNPNQLVRYVVQIDAMQDTDSIGQVRQLLTELKLLVDRIEPGEVEVAVTHPDSPGQDDIREALLEAGFSVQNITVQTG</sequence>
<evidence type="ECO:0000313" key="2">
    <source>
        <dbReference type="Proteomes" id="UP000516093"/>
    </source>
</evidence>
<dbReference type="KEGG" id="hqi:H9L05_14215"/>
<gene>
    <name evidence="1" type="ORF">H9L05_14215</name>
</gene>